<feature type="domain" description="Putative plant transposon protein" evidence="2">
    <location>
        <begin position="3"/>
        <end position="146"/>
    </location>
</feature>
<protein>
    <recommendedName>
        <fullName evidence="2">Putative plant transposon protein domain-containing protein</fullName>
    </recommendedName>
</protein>
<evidence type="ECO:0000313" key="3">
    <source>
        <dbReference type="EMBL" id="KAK7317458.1"/>
    </source>
</evidence>
<gene>
    <name evidence="3" type="ORF">RJT34_01713</name>
</gene>
<dbReference type="EMBL" id="JAYKXN010000001">
    <property type="protein sequence ID" value="KAK7317458.1"/>
    <property type="molecule type" value="Genomic_DNA"/>
</dbReference>
<dbReference type="Proteomes" id="UP001359559">
    <property type="component" value="Unassembled WGS sequence"/>
</dbReference>
<evidence type="ECO:0000256" key="1">
    <source>
        <dbReference type="SAM" id="MobiDB-lite"/>
    </source>
</evidence>
<dbReference type="AlphaFoldDB" id="A0AAN9KJN7"/>
<feature type="region of interest" description="Disordered" evidence="1">
    <location>
        <begin position="237"/>
        <end position="266"/>
    </location>
</feature>
<proteinExistence type="predicted"/>
<feature type="region of interest" description="Disordered" evidence="1">
    <location>
        <begin position="174"/>
        <end position="197"/>
    </location>
</feature>
<organism evidence="3 4">
    <name type="scientific">Clitoria ternatea</name>
    <name type="common">Butterfly pea</name>
    <dbReference type="NCBI Taxonomy" id="43366"/>
    <lineage>
        <taxon>Eukaryota</taxon>
        <taxon>Viridiplantae</taxon>
        <taxon>Streptophyta</taxon>
        <taxon>Embryophyta</taxon>
        <taxon>Tracheophyta</taxon>
        <taxon>Spermatophyta</taxon>
        <taxon>Magnoliopsida</taxon>
        <taxon>eudicotyledons</taxon>
        <taxon>Gunneridae</taxon>
        <taxon>Pentapetalae</taxon>
        <taxon>rosids</taxon>
        <taxon>fabids</taxon>
        <taxon>Fabales</taxon>
        <taxon>Fabaceae</taxon>
        <taxon>Papilionoideae</taxon>
        <taxon>50 kb inversion clade</taxon>
        <taxon>NPAAA clade</taxon>
        <taxon>indigoferoid/millettioid clade</taxon>
        <taxon>Phaseoleae</taxon>
        <taxon>Clitoria</taxon>
    </lineage>
</organism>
<comment type="caution">
    <text evidence="3">The sequence shown here is derived from an EMBL/GenBank/DDBJ whole genome shotgun (WGS) entry which is preliminary data.</text>
</comment>
<accession>A0AAN9KJN7</accession>
<reference evidence="3 4" key="1">
    <citation type="submission" date="2024-01" db="EMBL/GenBank/DDBJ databases">
        <title>The genomes of 5 underutilized Papilionoideae crops provide insights into root nodulation and disease resistance.</title>
        <authorList>
            <person name="Yuan L."/>
        </authorList>
    </citation>
    <scope>NUCLEOTIDE SEQUENCE [LARGE SCALE GENOMIC DNA]</scope>
    <source>
        <strain evidence="3">LY-2023</strain>
        <tissue evidence="3">Leaf</tissue>
    </source>
</reference>
<keyword evidence="4" id="KW-1185">Reference proteome</keyword>
<dbReference type="Pfam" id="PF20167">
    <property type="entry name" value="Transposase_32"/>
    <property type="match status" value="1"/>
</dbReference>
<sequence>MLARGWQFFNENLGNGYQELTKEFYANLRANSIEDKFHFSSFLRGVTIPLSGHILNKLLKVPILDEEGCHYTWKVDIFHRAENENLRKEILEECCEQRAIYITKMNGAPKSVRKNCLNHLPLLWCHYVLLSLQPVAHATEIDIKRLNYEELTKVKPEKIMDKYWVIDHIDHFMPQESKRPKQPKPTSFAPPSPTRAGTSFDLSMIATALNMDHTEEIGVPPDRDLWLAFIGFTIPPDDTPLATEFPPHPKQDNDEPMDEESEEEDD</sequence>
<evidence type="ECO:0000313" key="4">
    <source>
        <dbReference type="Proteomes" id="UP001359559"/>
    </source>
</evidence>
<feature type="compositionally biased region" description="Acidic residues" evidence="1">
    <location>
        <begin position="254"/>
        <end position="266"/>
    </location>
</feature>
<name>A0AAN9KJN7_CLITE</name>
<dbReference type="InterPro" id="IPR046796">
    <property type="entry name" value="Transposase_32_dom"/>
</dbReference>
<evidence type="ECO:0000259" key="2">
    <source>
        <dbReference type="Pfam" id="PF20167"/>
    </source>
</evidence>